<reference evidence="10 11" key="1">
    <citation type="journal article" date="2021" name="Sci. Rep.">
        <title>Genome sequencing of the multicellular alga Astrephomene provides insights into convergent evolution of germ-soma differentiation.</title>
        <authorList>
            <person name="Yamashita S."/>
            <person name="Yamamoto K."/>
            <person name="Matsuzaki R."/>
            <person name="Suzuki S."/>
            <person name="Yamaguchi H."/>
            <person name="Hirooka S."/>
            <person name="Minakuchi Y."/>
            <person name="Miyagishima S."/>
            <person name="Kawachi M."/>
            <person name="Toyoda A."/>
            <person name="Nozaki H."/>
        </authorList>
    </citation>
    <scope>NUCLEOTIDE SEQUENCE [LARGE SCALE GENOMIC DNA]</scope>
    <source>
        <strain evidence="10 11">NIES-4017</strain>
    </source>
</reference>
<organism evidence="10 11">
    <name type="scientific">Astrephomene gubernaculifera</name>
    <dbReference type="NCBI Taxonomy" id="47775"/>
    <lineage>
        <taxon>Eukaryota</taxon>
        <taxon>Viridiplantae</taxon>
        <taxon>Chlorophyta</taxon>
        <taxon>core chlorophytes</taxon>
        <taxon>Chlorophyceae</taxon>
        <taxon>CS clade</taxon>
        <taxon>Chlamydomonadales</taxon>
        <taxon>Astrephomenaceae</taxon>
        <taxon>Astrephomene</taxon>
    </lineage>
</organism>
<name>A0AAD3DRH8_9CHLO</name>
<dbReference type="Gene3D" id="3.90.70.10">
    <property type="entry name" value="Cysteine proteinases"/>
    <property type="match status" value="1"/>
</dbReference>
<dbReference type="InterPro" id="IPR028889">
    <property type="entry name" value="USP"/>
</dbReference>
<feature type="compositionally biased region" description="Pro residues" evidence="8">
    <location>
        <begin position="955"/>
        <end position="964"/>
    </location>
</feature>
<dbReference type="Proteomes" id="UP001054857">
    <property type="component" value="Unassembled WGS sequence"/>
</dbReference>
<feature type="compositionally biased region" description="Basic and acidic residues" evidence="8">
    <location>
        <begin position="215"/>
        <end position="227"/>
    </location>
</feature>
<evidence type="ECO:0000256" key="8">
    <source>
        <dbReference type="SAM" id="MobiDB-lite"/>
    </source>
</evidence>
<feature type="compositionally biased region" description="Basic and acidic residues" evidence="8">
    <location>
        <begin position="984"/>
        <end position="1006"/>
    </location>
</feature>
<comment type="catalytic activity">
    <reaction evidence="1">
        <text>Thiol-dependent hydrolysis of ester, thioester, amide, peptide and isopeptide bonds formed by the C-terminal Gly of ubiquitin (a 76-residue protein attached to proteins as an intracellular targeting signal).</text>
        <dbReference type="EC" id="3.4.19.12"/>
    </reaction>
</comment>
<dbReference type="GO" id="GO:0016579">
    <property type="term" value="P:protein deubiquitination"/>
    <property type="evidence" value="ECO:0007669"/>
    <property type="project" value="InterPro"/>
</dbReference>
<dbReference type="PANTHER" id="PTHR21646">
    <property type="entry name" value="UBIQUITIN CARBOXYL-TERMINAL HYDROLASE"/>
    <property type="match status" value="1"/>
</dbReference>
<protein>
    <recommendedName>
        <fullName evidence="3">ubiquitinyl hydrolase 1</fullName>
        <ecNumber evidence="3">3.4.19.12</ecNumber>
    </recommendedName>
</protein>
<dbReference type="GO" id="GO:0006508">
    <property type="term" value="P:proteolysis"/>
    <property type="evidence" value="ECO:0007669"/>
    <property type="project" value="UniProtKB-KW"/>
</dbReference>
<dbReference type="GO" id="GO:0004843">
    <property type="term" value="F:cysteine-type deubiquitinase activity"/>
    <property type="evidence" value="ECO:0007669"/>
    <property type="project" value="UniProtKB-EC"/>
</dbReference>
<gene>
    <name evidence="10" type="ORF">Agub_g8343</name>
</gene>
<dbReference type="PROSITE" id="PS50235">
    <property type="entry name" value="USP_3"/>
    <property type="match status" value="1"/>
</dbReference>
<keyword evidence="4" id="KW-0645">Protease</keyword>
<evidence type="ECO:0000256" key="2">
    <source>
        <dbReference type="ARBA" id="ARBA00009085"/>
    </source>
</evidence>
<evidence type="ECO:0000313" key="10">
    <source>
        <dbReference type="EMBL" id="GFR46720.1"/>
    </source>
</evidence>
<evidence type="ECO:0000256" key="7">
    <source>
        <dbReference type="ARBA" id="ARBA00022807"/>
    </source>
</evidence>
<feature type="region of interest" description="Disordered" evidence="8">
    <location>
        <begin position="281"/>
        <end position="309"/>
    </location>
</feature>
<feature type="region of interest" description="Disordered" evidence="8">
    <location>
        <begin position="420"/>
        <end position="444"/>
    </location>
</feature>
<dbReference type="Pfam" id="PF00443">
    <property type="entry name" value="UCH"/>
    <property type="match status" value="1"/>
</dbReference>
<feature type="compositionally biased region" description="Low complexity" evidence="8">
    <location>
        <begin position="599"/>
        <end position="619"/>
    </location>
</feature>
<feature type="region of interest" description="Disordered" evidence="8">
    <location>
        <begin position="211"/>
        <end position="263"/>
    </location>
</feature>
<feature type="compositionally biased region" description="Low complexity" evidence="8">
    <location>
        <begin position="127"/>
        <end position="167"/>
    </location>
</feature>
<dbReference type="InterPro" id="IPR001394">
    <property type="entry name" value="Peptidase_C19_UCH"/>
</dbReference>
<evidence type="ECO:0000256" key="3">
    <source>
        <dbReference type="ARBA" id="ARBA00012759"/>
    </source>
</evidence>
<comment type="similarity">
    <text evidence="2">Belongs to the peptidase C19 family.</text>
</comment>
<feature type="region of interest" description="Disordered" evidence="8">
    <location>
        <begin position="719"/>
        <end position="873"/>
    </location>
</feature>
<dbReference type="PANTHER" id="PTHR21646:SF24">
    <property type="entry name" value="UBIQUITIN CARBOXYL-TERMINAL HYDROLASE"/>
    <property type="match status" value="1"/>
</dbReference>
<keyword evidence="5" id="KW-0833">Ubl conjugation pathway</keyword>
<keyword evidence="7" id="KW-0788">Thiol protease</keyword>
<accession>A0AAD3DRH8</accession>
<feature type="compositionally biased region" description="Gly residues" evidence="8">
    <location>
        <begin position="249"/>
        <end position="259"/>
    </location>
</feature>
<feature type="region of interest" description="Disordered" evidence="8">
    <location>
        <begin position="945"/>
        <end position="1051"/>
    </location>
</feature>
<evidence type="ECO:0000313" key="11">
    <source>
        <dbReference type="Proteomes" id="UP001054857"/>
    </source>
</evidence>
<feature type="compositionally biased region" description="Low complexity" evidence="8">
    <location>
        <begin position="730"/>
        <end position="740"/>
    </location>
</feature>
<feature type="domain" description="USP" evidence="9">
    <location>
        <begin position="473"/>
        <end position="698"/>
    </location>
</feature>
<feature type="compositionally biased region" description="Low complexity" evidence="8">
    <location>
        <begin position="420"/>
        <end position="437"/>
    </location>
</feature>
<keyword evidence="6" id="KW-0378">Hydrolase</keyword>
<feature type="compositionally biased region" description="Gly residues" evidence="8">
    <location>
        <begin position="1009"/>
        <end position="1025"/>
    </location>
</feature>
<evidence type="ECO:0000256" key="6">
    <source>
        <dbReference type="ARBA" id="ARBA00022801"/>
    </source>
</evidence>
<dbReference type="EMBL" id="BMAR01000015">
    <property type="protein sequence ID" value="GFR46720.1"/>
    <property type="molecule type" value="Genomic_DNA"/>
</dbReference>
<dbReference type="SUPFAM" id="SSF54001">
    <property type="entry name" value="Cysteine proteinases"/>
    <property type="match status" value="1"/>
</dbReference>
<feature type="non-terminal residue" evidence="10">
    <location>
        <position position="1051"/>
    </location>
</feature>
<evidence type="ECO:0000256" key="4">
    <source>
        <dbReference type="ARBA" id="ARBA00022670"/>
    </source>
</evidence>
<dbReference type="PROSITE" id="PS00973">
    <property type="entry name" value="USP_2"/>
    <property type="match status" value="1"/>
</dbReference>
<evidence type="ECO:0000259" key="9">
    <source>
        <dbReference type="PROSITE" id="PS50235"/>
    </source>
</evidence>
<sequence length="1051" mass="106252">SRGPRAEGLAPVILHFKRPDTAKRFSWSRDSSVWCGAPLVLYMEADRPPYDPDQVVRTDPSSTSNNNSTGGGGSSSYGSSTRAEYIITGECPLAAAVRTALRPIQKAQQVMPGEEPSAAATQLQTQDAGASAAAGAGADGVVDPPADAAGPMEEDAPATGAPGAAPGDTEIVDAAAVAAEASAAPAADAAADVLAAVAAAVVGAAAAAAAQGEGDDIRPHTPVHDLDPEITASAAPSGRPSRTSSCGVGAAGGGSGDSNGGELMEGLEPLVALAAVAAAGGGGGGDASMPGTPHRSTAPAAMEEEDAAAAPSTLPAVMYAGAPPEADAAAAGGGLLGPPAAQPFDMWAAQDATVTAATSTAAAAAAAPSTSSPTASPDPGCTFVLKLCNKGDSALWGGVYEKDIEKEHHREFLLLFTSASSTAPPPATSTASAATPTSPAPIPTYSPALLDQPAEHPTLRQHRQRAAAGPQPVSLHDCMTTFLHPERLAESDAWYCPRCKSHVCADKKLDLWSLPEVLVVHLKRFCYTRYSRNKLDTRVDFPLHGLDLGPYLMRPQPQDAPPLYDLFAVSNHYGSMGGGHYTAYAKLPSPPPPMPRSYQAPAAAVGAGRQAEGAGVRGEQQQQQPLEAGDVPIADGVAATAEVEERGVNGTAETAEEEQQQHGVPMDRWYCFDDSHVSQVDPQAVRSSAAYVLFYRRRAQAAADPPQLEGLLERLRQQREAAAREEEQAAEQAQGAAAAGVMADGPVVRHGSGSPGYGSDRQIQDQDQDQDQDRDTGKARGGGMVSLAAAAAAAKASRRKDAKKGGGNEDGEAAEELLQVQERSAGFTAGGSSLGGFNRRSGSGAGAGTADDDLYGSSNLPIAAPSSPMPVSAGVNAAGAAALDDANIAGAGESPTNAGAATGLYESLLPYAAASPVGSAGAGAGGADGTGRYDMEDYDAFVVAAGVSPSGDGAPQPPGSPQPGSPDMNSRHLSDLYGDVEAMEVVRARDSGSDVGGLEHEEEMRSSDGGAGGGAMLGRLLGEGGQVQDASGQEGGAWSGWQDSGEGAKWN</sequence>
<evidence type="ECO:0000256" key="1">
    <source>
        <dbReference type="ARBA" id="ARBA00000707"/>
    </source>
</evidence>
<feature type="region of interest" description="Disordered" evidence="8">
    <location>
        <begin position="107"/>
        <end position="167"/>
    </location>
</feature>
<dbReference type="CDD" id="cd02674">
    <property type="entry name" value="Peptidase_C19R"/>
    <property type="match status" value="1"/>
</dbReference>
<dbReference type="InterPro" id="IPR018200">
    <property type="entry name" value="USP_CS"/>
</dbReference>
<dbReference type="EC" id="3.4.19.12" evidence="3"/>
<comment type="caution">
    <text evidence="10">The sequence shown here is derived from an EMBL/GenBank/DDBJ whole genome shotgun (WGS) entry which is preliminary data.</text>
</comment>
<feature type="region of interest" description="Disordered" evidence="8">
    <location>
        <begin position="592"/>
        <end position="631"/>
    </location>
</feature>
<dbReference type="InterPro" id="IPR050185">
    <property type="entry name" value="Ub_carboxyl-term_hydrolase"/>
</dbReference>
<proteinExistence type="inferred from homology"/>
<dbReference type="AlphaFoldDB" id="A0AAD3DRH8"/>
<keyword evidence="11" id="KW-1185">Reference proteome</keyword>
<dbReference type="InterPro" id="IPR038765">
    <property type="entry name" value="Papain-like_cys_pep_sf"/>
</dbReference>
<feature type="region of interest" description="Disordered" evidence="8">
    <location>
        <begin position="50"/>
        <end position="79"/>
    </location>
</feature>
<evidence type="ECO:0000256" key="5">
    <source>
        <dbReference type="ARBA" id="ARBA00022786"/>
    </source>
</evidence>